<evidence type="ECO:0000256" key="2">
    <source>
        <dbReference type="ARBA" id="ARBA00003532"/>
    </source>
</evidence>
<dbReference type="AlphaFoldDB" id="A0A3N0CF47"/>
<keyword evidence="9 12" id="KW-0408">Iron</keyword>
<dbReference type="PANTHER" id="PTHR42859:SF2">
    <property type="entry name" value="FERREDOXIN"/>
    <property type="match status" value="1"/>
</dbReference>
<keyword evidence="5 12" id="KW-0004">4Fe-4S</keyword>
<evidence type="ECO:0000256" key="5">
    <source>
        <dbReference type="ARBA" id="ARBA00022485"/>
    </source>
</evidence>
<keyword evidence="8 12" id="KW-0249">Electron transport</keyword>
<protein>
    <recommendedName>
        <fullName evidence="3 12">Ferredoxin</fullName>
    </recommendedName>
</protein>
<dbReference type="InterPro" id="IPR050294">
    <property type="entry name" value="RnfB_subfamily"/>
</dbReference>
<evidence type="ECO:0000313" key="14">
    <source>
        <dbReference type="EMBL" id="RNL61909.1"/>
    </source>
</evidence>
<dbReference type="GO" id="GO:0009055">
    <property type="term" value="F:electron transfer activity"/>
    <property type="evidence" value="ECO:0007669"/>
    <property type="project" value="UniProtKB-UniRule"/>
</dbReference>
<dbReference type="GO" id="GO:0051538">
    <property type="term" value="F:3 iron, 4 sulfur cluster binding"/>
    <property type="evidence" value="ECO:0007669"/>
    <property type="project" value="UniProtKB-UniRule"/>
</dbReference>
<evidence type="ECO:0000256" key="9">
    <source>
        <dbReference type="ARBA" id="ARBA00023004"/>
    </source>
</evidence>
<dbReference type="GO" id="GO:0046872">
    <property type="term" value="F:metal ion binding"/>
    <property type="evidence" value="ECO:0007669"/>
    <property type="project" value="UniProtKB-UniRule"/>
</dbReference>
<evidence type="ECO:0000256" key="1">
    <source>
        <dbReference type="ARBA" id="ARBA00001966"/>
    </source>
</evidence>
<dbReference type="RefSeq" id="WP_123227203.1">
    <property type="nucleotide sequence ID" value="NZ_RJSE01000007.1"/>
</dbReference>
<dbReference type="Gene3D" id="3.30.70.20">
    <property type="match status" value="1"/>
</dbReference>
<proteinExistence type="predicted"/>
<comment type="caution">
    <text evidence="14">The sequence shown here is derived from an EMBL/GenBank/DDBJ whole genome shotgun (WGS) entry which is preliminary data.</text>
</comment>
<evidence type="ECO:0000256" key="3">
    <source>
        <dbReference type="ARBA" id="ARBA00013529"/>
    </source>
</evidence>
<keyword evidence="7" id="KW-0677">Repeat</keyword>
<keyword evidence="4 12" id="KW-0813">Transport</keyword>
<keyword evidence="11 12" id="KW-0003">3Fe-4S</keyword>
<dbReference type="InterPro" id="IPR017900">
    <property type="entry name" value="4Fe4S_Fe_S_CS"/>
</dbReference>
<dbReference type="Pfam" id="PF00037">
    <property type="entry name" value="Fer4"/>
    <property type="match status" value="1"/>
</dbReference>
<evidence type="ECO:0000256" key="12">
    <source>
        <dbReference type="RuleBase" id="RU365098"/>
    </source>
</evidence>
<dbReference type="OrthoDB" id="9803397at2"/>
<comment type="cofactor">
    <cofactor evidence="1 12">
        <name>[4Fe-4S] cluster</name>
        <dbReference type="ChEBI" id="CHEBI:49883"/>
    </cofactor>
</comment>
<dbReference type="PROSITE" id="PS00198">
    <property type="entry name" value="4FE4S_FER_1"/>
    <property type="match status" value="1"/>
</dbReference>
<comment type="function">
    <text evidence="2 12">Ferredoxins are iron-sulfur proteins that transfer electrons in a wide variety of metabolic reactions.</text>
</comment>
<sequence>MTFAIGSGCVDVRDRSCVAVCPVDCIYEGDRKLYINPDECIDCGACMTECPMNAVVRLEDVPDSERVIALDNEVFFTQVLPGRTEPIGSPGEAAPLGRIGVDTELVAALPVATP</sequence>
<feature type="domain" description="4Fe-4S ferredoxin-type" evidence="13">
    <location>
        <begin position="31"/>
        <end position="61"/>
    </location>
</feature>
<reference evidence="14 15" key="1">
    <citation type="submission" date="2018-11" db="EMBL/GenBank/DDBJ databases">
        <authorList>
            <person name="Li F."/>
        </authorList>
    </citation>
    <scope>NUCLEOTIDE SEQUENCE [LARGE SCALE GENOMIC DNA]</scope>
    <source>
        <strain evidence="14 15">Gsoil 097</strain>
    </source>
</reference>
<evidence type="ECO:0000256" key="11">
    <source>
        <dbReference type="ARBA" id="ARBA00023291"/>
    </source>
</evidence>
<evidence type="ECO:0000256" key="6">
    <source>
        <dbReference type="ARBA" id="ARBA00022723"/>
    </source>
</evidence>
<evidence type="ECO:0000313" key="15">
    <source>
        <dbReference type="Proteomes" id="UP000267128"/>
    </source>
</evidence>
<gene>
    <name evidence="14" type="ORF">EFK50_08745</name>
</gene>
<dbReference type="InterPro" id="IPR054830">
    <property type="entry name" value="FdxA_Actino"/>
</dbReference>
<dbReference type="PANTHER" id="PTHR42859">
    <property type="entry name" value="OXIDOREDUCTASE"/>
    <property type="match status" value="1"/>
</dbReference>
<name>A0A3N0CF47_9ACTN</name>
<dbReference type="PROSITE" id="PS51379">
    <property type="entry name" value="4FE4S_FER_2"/>
    <property type="match status" value="1"/>
</dbReference>
<dbReference type="InterPro" id="IPR017896">
    <property type="entry name" value="4Fe4S_Fe-S-bd"/>
</dbReference>
<keyword evidence="6 12" id="KW-0479">Metal-binding</keyword>
<evidence type="ECO:0000256" key="10">
    <source>
        <dbReference type="ARBA" id="ARBA00023014"/>
    </source>
</evidence>
<evidence type="ECO:0000256" key="8">
    <source>
        <dbReference type="ARBA" id="ARBA00022982"/>
    </source>
</evidence>
<dbReference type="EMBL" id="RJSE01000007">
    <property type="protein sequence ID" value="RNL61909.1"/>
    <property type="molecule type" value="Genomic_DNA"/>
</dbReference>
<dbReference type="InterPro" id="IPR000813">
    <property type="entry name" value="7Fe_ferredoxin"/>
</dbReference>
<keyword evidence="15" id="KW-1185">Reference proteome</keyword>
<dbReference type="PRINTS" id="PR00354">
    <property type="entry name" value="7FE8SFRDOXIN"/>
</dbReference>
<dbReference type="Proteomes" id="UP000267128">
    <property type="component" value="Unassembled WGS sequence"/>
</dbReference>
<accession>A0A3N0CF47</accession>
<keyword evidence="10 12" id="KW-0411">Iron-sulfur</keyword>
<evidence type="ECO:0000256" key="4">
    <source>
        <dbReference type="ARBA" id="ARBA00022448"/>
    </source>
</evidence>
<evidence type="ECO:0000256" key="7">
    <source>
        <dbReference type="ARBA" id="ARBA00022737"/>
    </source>
</evidence>
<comment type="cofactor">
    <cofactor evidence="12">
        <name>[3Fe-4S] cluster</name>
        <dbReference type="ChEBI" id="CHEBI:21137"/>
    </cofactor>
    <text evidence="12">Binds 1 [3Fe-4S] cluster.</text>
</comment>
<organism evidence="14 15">
    <name type="scientific">Nocardioides marmoriginsengisoli</name>
    <dbReference type="NCBI Taxonomy" id="661483"/>
    <lineage>
        <taxon>Bacteria</taxon>
        <taxon>Bacillati</taxon>
        <taxon>Actinomycetota</taxon>
        <taxon>Actinomycetes</taxon>
        <taxon>Propionibacteriales</taxon>
        <taxon>Nocardioidaceae</taxon>
        <taxon>Nocardioides</taxon>
    </lineage>
</organism>
<dbReference type="GO" id="GO:0051539">
    <property type="term" value="F:4 iron, 4 sulfur cluster binding"/>
    <property type="evidence" value="ECO:0007669"/>
    <property type="project" value="UniProtKB-UniRule"/>
</dbReference>
<dbReference type="SUPFAM" id="SSF54862">
    <property type="entry name" value="4Fe-4S ferredoxins"/>
    <property type="match status" value="1"/>
</dbReference>
<dbReference type="NCBIfam" id="NF045480">
    <property type="entry name" value="FdxA_Actino"/>
    <property type="match status" value="1"/>
</dbReference>
<evidence type="ECO:0000259" key="13">
    <source>
        <dbReference type="PROSITE" id="PS51379"/>
    </source>
</evidence>